<sequence length="775" mass="85782">MPLPSQDGSPTEPKQPLSTPAASVILPKSRHATPTIGGLLGSPSPSNLVLRKPSPSSAVLYASTLSPPGSRPMSPTAHSSPLRSVSETTPESTSRQTLMESAARNPEEPLNLILRSFVPHVSVFPSKDTEILIGGKGFRNGLWELLRPFGENIKGKMTVRDSNGVGQTLEDFSIRFTRFGSNIGHPDPSVSNSSQDPTMQSQRGGHESHLRDRKLLADVEAVVERHLSFAEQLSSPLPHFESPPSHWQIPETSSPYYSLYLRRLLSGLPITAHETFSHPVACVIAISSKNEAPIEELRALYTETNRIGTKLPPWVDSTYLRYYVLIHDEENDDITRSMALFEQMKRHLGLHCHLLRLRCSQSVETDDDSMPMPRSDWISATEELEEIRRSESDEEFEDPSHYIFESDVTAIRAFVYEMVTQSIIPTMERHISVWNDQVASRRRGIAGRFMNLSRKWTGLGSSSRSSTGGSSNSKDNYDTAGFYQAESPEAIMRKLGDYAFMLRDWKLARSTYDMLRTDFSESKAWKYHAAANEMAAISLMLMPRSLRSKNLSETVDQLLEASVYSYGTQSNSPYGAMRCLILGFELLRLSGVSHIDDAGGWGLRLLESRILGGVGDALIKERLSICYGLTAGVGSFGWGRRLRKSATWAVLAADAWCQQTKYIPAQRCLAKAQITYESLPQTQGISKFSSAIEYIASLQHELADKLPAHGDNADEEGDLGGETMKGKIDEESEALMDMRARRASVATRNSVLETAPLHGELEHGAEALINQGGFG</sequence>
<feature type="compositionally biased region" description="Low complexity" evidence="1">
    <location>
        <begin position="458"/>
        <end position="473"/>
    </location>
</feature>
<feature type="region of interest" description="Disordered" evidence="1">
    <location>
        <begin position="183"/>
        <end position="210"/>
    </location>
</feature>
<feature type="region of interest" description="Disordered" evidence="1">
    <location>
        <begin position="1"/>
        <end position="104"/>
    </location>
</feature>
<dbReference type="InParanoid" id="A0A151GBP7"/>
<dbReference type="InterPro" id="IPR024420">
    <property type="entry name" value="TRAPP_III_complex_Trs85"/>
</dbReference>
<dbReference type="GO" id="GO:1990072">
    <property type="term" value="C:TRAPPIII protein complex"/>
    <property type="evidence" value="ECO:0007669"/>
    <property type="project" value="TreeGrafter"/>
</dbReference>
<evidence type="ECO:0000256" key="1">
    <source>
        <dbReference type="SAM" id="MobiDB-lite"/>
    </source>
</evidence>
<keyword evidence="3" id="KW-1185">Reference proteome</keyword>
<dbReference type="RefSeq" id="XP_040653879.1">
    <property type="nucleotide sequence ID" value="XM_040803775.1"/>
</dbReference>
<reference evidence="2 3" key="1">
    <citation type="journal article" date="2016" name="Sci. Rep.">
        <title>Insights into Adaptations to a Near-Obligate Nematode Endoparasitic Lifestyle from the Finished Genome of Drechmeria coniospora.</title>
        <authorList>
            <person name="Zhang L."/>
            <person name="Zhou Z."/>
            <person name="Guo Q."/>
            <person name="Fokkens L."/>
            <person name="Miskei M."/>
            <person name="Pocsi I."/>
            <person name="Zhang W."/>
            <person name="Chen M."/>
            <person name="Wang L."/>
            <person name="Sun Y."/>
            <person name="Donzelli B.G."/>
            <person name="Gibson D.M."/>
            <person name="Nelson D.R."/>
            <person name="Luo J.G."/>
            <person name="Rep M."/>
            <person name="Liu H."/>
            <person name="Yang S."/>
            <person name="Wang J."/>
            <person name="Krasnoff S.B."/>
            <person name="Xu Y."/>
            <person name="Molnar I."/>
            <person name="Lin M."/>
        </authorList>
    </citation>
    <scope>NUCLEOTIDE SEQUENCE [LARGE SCALE GENOMIC DNA]</scope>
    <source>
        <strain evidence="2 3">ARSEF 6962</strain>
    </source>
</reference>
<dbReference type="Proteomes" id="UP000076580">
    <property type="component" value="Chromosome 03"/>
</dbReference>
<dbReference type="FunCoup" id="A0A151GBP7">
    <property type="interactions" value="27"/>
</dbReference>
<comment type="caution">
    <text evidence="2">The sequence shown here is derived from an EMBL/GenBank/DDBJ whole genome shotgun (WGS) entry which is preliminary data.</text>
</comment>
<evidence type="ECO:0000313" key="2">
    <source>
        <dbReference type="EMBL" id="KYK54527.1"/>
    </source>
</evidence>
<dbReference type="PANTHER" id="PTHR12975:SF6">
    <property type="entry name" value="TRAFFICKING PROTEIN PARTICLE COMPLEX SUBUNIT 8"/>
    <property type="match status" value="1"/>
</dbReference>
<dbReference type="PANTHER" id="PTHR12975">
    <property type="entry name" value="TRANSPORT PROTEIN TRAPP"/>
    <property type="match status" value="1"/>
</dbReference>
<accession>A0A151GBP7</accession>
<dbReference type="EMBL" id="LAYC01000003">
    <property type="protein sequence ID" value="KYK54527.1"/>
    <property type="molecule type" value="Genomic_DNA"/>
</dbReference>
<dbReference type="STRING" id="98403.A0A151GBP7"/>
<name>A0A151GBP7_DRECN</name>
<feature type="region of interest" description="Disordered" evidence="1">
    <location>
        <begin position="457"/>
        <end position="477"/>
    </location>
</feature>
<gene>
    <name evidence="2" type="ORF">DCS_06485</name>
</gene>
<dbReference type="AlphaFoldDB" id="A0A151GBP7"/>
<feature type="compositionally biased region" description="Polar residues" evidence="1">
    <location>
        <begin position="189"/>
        <end position="203"/>
    </location>
</feature>
<dbReference type="GeneID" id="63719128"/>
<evidence type="ECO:0000313" key="3">
    <source>
        <dbReference type="Proteomes" id="UP000076580"/>
    </source>
</evidence>
<feature type="compositionally biased region" description="Polar residues" evidence="1">
    <location>
        <begin position="76"/>
        <end position="99"/>
    </location>
</feature>
<organism evidence="2 3">
    <name type="scientific">Drechmeria coniospora</name>
    <name type="common">Nematophagous fungus</name>
    <name type="synonym">Meria coniospora</name>
    <dbReference type="NCBI Taxonomy" id="98403"/>
    <lineage>
        <taxon>Eukaryota</taxon>
        <taxon>Fungi</taxon>
        <taxon>Dikarya</taxon>
        <taxon>Ascomycota</taxon>
        <taxon>Pezizomycotina</taxon>
        <taxon>Sordariomycetes</taxon>
        <taxon>Hypocreomycetidae</taxon>
        <taxon>Hypocreales</taxon>
        <taxon>Ophiocordycipitaceae</taxon>
        <taxon>Drechmeria</taxon>
    </lineage>
</organism>
<dbReference type="Pfam" id="PF12739">
    <property type="entry name" value="TRAPPC-Trs85"/>
    <property type="match status" value="1"/>
</dbReference>
<proteinExistence type="predicted"/>
<protein>
    <submittedName>
        <fullName evidence="2">Cis-Golgi transport protein particle complex subunit</fullName>
    </submittedName>
</protein>